<protein>
    <submittedName>
        <fullName evidence="1">Uncharacterized protein</fullName>
    </submittedName>
</protein>
<organism evidence="1 2">
    <name type="scientific">Prunus dulcis</name>
    <name type="common">Almond</name>
    <name type="synonym">Amygdalus dulcis</name>
    <dbReference type="NCBI Taxonomy" id="3755"/>
    <lineage>
        <taxon>Eukaryota</taxon>
        <taxon>Viridiplantae</taxon>
        <taxon>Streptophyta</taxon>
        <taxon>Embryophyta</taxon>
        <taxon>Tracheophyta</taxon>
        <taxon>Spermatophyta</taxon>
        <taxon>Magnoliopsida</taxon>
        <taxon>eudicotyledons</taxon>
        <taxon>Gunneridae</taxon>
        <taxon>Pentapetalae</taxon>
        <taxon>rosids</taxon>
        <taxon>fabids</taxon>
        <taxon>Rosales</taxon>
        <taxon>Rosaceae</taxon>
        <taxon>Amygdaloideae</taxon>
        <taxon>Amygdaleae</taxon>
        <taxon>Prunus</taxon>
    </lineage>
</organism>
<proteinExistence type="predicted"/>
<dbReference type="AlphaFoldDB" id="A0AAD4W582"/>
<comment type="caution">
    <text evidence="1">The sequence shown here is derived from an EMBL/GenBank/DDBJ whole genome shotgun (WGS) entry which is preliminary data.</text>
</comment>
<keyword evidence="2" id="KW-1185">Reference proteome</keyword>
<evidence type="ECO:0000313" key="2">
    <source>
        <dbReference type="Proteomes" id="UP001054821"/>
    </source>
</evidence>
<name>A0AAD4W582_PRUDU</name>
<gene>
    <name evidence="1" type="ORF">L3X38_015601</name>
</gene>
<sequence>MDPSQHPNFILSFDIGSEEFKRIMLPRAVPSVFEQTPIRVFENSLHSSAEDMMNNWAGFMSYGFLKCIVGKRPTRFFSPQGYMYHVHWGSQQMADFLWLCQMSLNLASSCNWVCELGR</sequence>
<evidence type="ECO:0000313" key="1">
    <source>
        <dbReference type="EMBL" id="KAI5336334.1"/>
    </source>
</evidence>
<dbReference type="Proteomes" id="UP001054821">
    <property type="component" value="Chromosome 3"/>
</dbReference>
<accession>A0AAD4W582</accession>
<reference evidence="1 2" key="1">
    <citation type="journal article" date="2022" name="G3 (Bethesda)">
        <title>Whole-genome sequence and methylome profiling of the almond [Prunus dulcis (Mill.) D.A. Webb] cultivar 'Nonpareil'.</title>
        <authorList>
            <person name="D'Amico-Willman K.M."/>
            <person name="Ouma W.Z."/>
            <person name="Meulia T."/>
            <person name="Sideli G.M."/>
            <person name="Gradziel T.M."/>
            <person name="Fresnedo-Ramirez J."/>
        </authorList>
    </citation>
    <scope>NUCLEOTIDE SEQUENCE [LARGE SCALE GENOMIC DNA]</scope>
    <source>
        <strain evidence="1">Clone GOH B32 T37-40</strain>
    </source>
</reference>
<dbReference type="EMBL" id="JAJFAZ020000003">
    <property type="protein sequence ID" value="KAI5336334.1"/>
    <property type="molecule type" value="Genomic_DNA"/>
</dbReference>